<keyword evidence="5" id="KW-0175">Coiled coil</keyword>
<reference evidence="7" key="1">
    <citation type="submission" date="2020-11" db="EMBL/GenBank/DDBJ databases">
        <authorList>
            <person name="Tran Van P."/>
        </authorList>
    </citation>
    <scope>NUCLEOTIDE SEQUENCE</scope>
</reference>
<protein>
    <submittedName>
        <fullName evidence="7">Uncharacterized protein</fullName>
    </submittedName>
</protein>
<dbReference type="Gene3D" id="1.10.555.10">
    <property type="entry name" value="Rho GTPase activation protein"/>
    <property type="match status" value="1"/>
</dbReference>
<feature type="region of interest" description="Disordered" evidence="6">
    <location>
        <begin position="156"/>
        <end position="211"/>
    </location>
</feature>
<feature type="compositionally biased region" description="Polar residues" evidence="6">
    <location>
        <begin position="680"/>
        <end position="704"/>
    </location>
</feature>
<gene>
    <name evidence="7" type="ORF">CTOB1V02_LOCUS2745</name>
</gene>
<evidence type="ECO:0000313" key="7">
    <source>
        <dbReference type="EMBL" id="CAD7224792.1"/>
    </source>
</evidence>
<evidence type="ECO:0000256" key="4">
    <source>
        <dbReference type="ARBA" id="ARBA00022833"/>
    </source>
</evidence>
<evidence type="ECO:0000256" key="2">
    <source>
        <dbReference type="ARBA" id="ARBA00022723"/>
    </source>
</evidence>
<dbReference type="GO" id="GO:0008270">
    <property type="term" value="F:zinc ion binding"/>
    <property type="evidence" value="ECO:0007669"/>
    <property type="project" value="UniProtKB-KW"/>
</dbReference>
<dbReference type="GO" id="GO:0007165">
    <property type="term" value="P:signal transduction"/>
    <property type="evidence" value="ECO:0007669"/>
    <property type="project" value="InterPro"/>
</dbReference>
<accession>A0A7R8W4L4</accession>
<dbReference type="PANTHER" id="PTHR15228:SF25">
    <property type="entry name" value="F-BAR DOMAIN-CONTAINING PROTEIN"/>
    <property type="match status" value="1"/>
</dbReference>
<dbReference type="AlphaFoldDB" id="A0A7R8W4L4"/>
<organism evidence="7">
    <name type="scientific">Cyprideis torosa</name>
    <dbReference type="NCBI Taxonomy" id="163714"/>
    <lineage>
        <taxon>Eukaryota</taxon>
        <taxon>Metazoa</taxon>
        <taxon>Ecdysozoa</taxon>
        <taxon>Arthropoda</taxon>
        <taxon>Crustacea</taxon>
        <taxon>Oligostraca</taxon>
        <taxon>Ostracoda</taxon>
        <taxon>Podocopa</taxon>
        <taxon>Podocopida</taxon>
        <taxon>Cytherocopina</taxon>
        <taxon>Cytheroidea</taxon>
        <taxon>Cytherideidae</taxon>
        <taxon>Cyprideis</taxon>
    </lineage>
</organism>
<dbReference type="SMART" id="SM00109">
    <property type="entry name" value="C1"/>
    <property type="match status" value="1"/>
</dbReference>
<evidence type="ECO:0000256" key="1">
    <source>
        <dbReference type="ARBA" id="ARBA00022468"/>
    </source>
</evidence>
<feature type="region of interest" description="Disordered" evidence="6">
    <location>
        <begin position="108"/>
        <end position="140"/>
    </location>
</feature>
<feature type="region of interest" description="Disordered" evidence="6">
    <location>
        <begin position="790"/>
        <end position="916"/>
    </location>
</feature>
<dbReference type="Gene3D" id="3.30.60.20">
    <property type="match status" value="1"/>
</dbReference>
<name>A0A7R8W4L4_9CRUS</name>
<evidence type="ECO:0000256" key="5">
    <source>
        <dbReference type="ARBA" id="ARBA00023054"/>
    </source>
</evidence>
<dbReference type="PROSITE" id="PS00479">
    <property type="entry name" value="ZF_DAG_PE_1"/>
    <property type="match status" value="1"/>
</dbReference>
<dbReference type="SUPFAM" id="SSF57889">
    <property type="entry name" value="Cysteine-rich domain"/>
    <property type="match status" value="1"/>
</dbReference>
<dbReference type="PANTHER" id="PTHR15228">
    <property type="entry name" value="SPERMATHECAL PHYSIOLOGY VARIANT"/>
    <property type="match status" value="1"/>
</dbReference>
<feature type="compositionally biased region" description="Polar residues" evidence="6">
    <location>
        <begin position="874"/>
        <end position="910"/>
    </location>
</feature>
<sequence length="916" mass="97282">MTAMEAETTYKACVAEANERHGALLAVKASVIQAAREIILQCDQTMKAVTVAYFQLQHAVSAAAPVQFQTLCESSRLYEPGSQYIEFVRRLPRPPLDEPVEMSPYSFEPFAAQDEERRKGSGPPDTDDRRRKAWSGGPLFPSASACDMKLASGGVSDTDSLSSHGGGIPPHHLVPESGRASIASSGDDLDVPGGASQQASRRSVMSKAAKTHTFRNLKTPSRCRECDSYIYFQGADCMECGLCVHKKCLETLAIQCGHKRLPRKTTTFSLDISQHLSEAGVLVPHLVTKCVSEIERRGMKVKGIYRVSGVKSRVEKLCQAFENGAELVDVTEVHPNVIANVLKLYLRQLPEPLLTYKLYPEFVRLAKECPSDTAVDIDDRIQDLRELCAHLPEKHQPTLSYLMHHLRRVSEESDTNNMPPSNLGIVFGPTLLRMAEGAASLNSLVDTIHQTRAIEMLVVHADTIFGPPPNLSPQYSTALQRSPASRSESIDSTGSNTSLGTSPGAGGRGAGSGGSGGTSSSSSGTASSGTAGFLKPLMRSLSSVSGAQAMAGGKTKQVSPVLRSPVSQGDGSCSPVVERREGLPSAELLAARSVVLPGYIAGVEDSLPPSTTHPDRGVSSEPQSAGASDDDLSIELPDESDQRRSPLLRRIGSPSGSPSQQFSSPQTGTWPSPLPKPSAETRQSTSPVTGTGQGTRSQVDSGITDSSLDSDLSLDVAETRYKGRHQVEDVEIGPRAGGASLDNLTSSESSQDVNEDYEGYLDVRGSDTSLTSSPNLMGFVLQSSDADFIDGGSSCETHSSSLRVDSPRAPRSPSSSTSSASAPVDTSSPLSSQGPSRVKIELPSSSIMSGLPSEKLVRSILDPSKLGGKHPEIITTSVRKGITSSSNPSATRHTPKSVSSPKNETGLSKQGQEKFV</sequence>
<dbReference type="OrthoDB" id="79452at2759"/>
<feature type="region of interest" description="Disordered" evidence="6">
    <location>
        <begin position="546"/>
        <end position="578"/>
    </location>
</feature>
<dbReference type="InterPro" id="IPR027267">
    <property type="entry name" value="AH/BAR_dom_sf"/>
</dbReference>
<evidence type="ECO:0000256" key="3">
    <source>
        <dbReference type="ARBA" id="ARBA00022771"/>
    </source>
</evidence>
<keyword evidence="2" id="KW-0479">Metal-binding</keyword>
<dbReference type="SUPFAM" id="SSF48350">
    <property type="entry name" value="GTPase activation domain, GAP"/>
    <property type="match status" value="1"/>
</dbReference>
<dbReference type="InterPro" id="IPR000198">
    <property type="entry name" value="RhoGAP_dom"/>
</dbReference>
<dbReference type="InterPro" id="IPR046349">
    <property type="entry name" value="C1-like_sf"/>
</dbReference>
<feature type="compositionally biased region" description="Low complexity" evidence="6">
    <location>
        <begin position="652"/>
        <end position="669"/>
    </location>
</feature>
<feature type="compositionally biased region" description="Low complexity" evidence="6">
    <location>
        <begin position="803"/>
        <end position="829"/>
    </location>
</feature>
<dbReference type="SUPFAM" id="SSF103657">
    <property type="entry name" value="BAR/IMD domain-like"/>
    <property type="match status" value="1"/>
</dbReference>
<dbReference type="PROSITE" id="PS50081">
    <property type="entry name" value="ZF_DAG_PE_2"/>
    <property type="match status" value="1"/>
</dbReference>
<dbReference type="SMART" id="SM00324">
    <property type="entry name" value="RhoGAP"/>
    <property type="match status" value="1"/>
</dbReference>
<dbReference type="GO" id="GO:0005096">
    <property type="term" value="F:GTPase activator activity"/>
    <property type="evidence" value="ECO:0007669"/>
    <property type="project" value="UniProtKB-KW"/>
</dbReference>
<dbReference type="Pfam" id="PF00620">
    <property type="entry name" value="RhoGAP"/>
    <property type="match status" value="1"/>
</dbReference>
<feature type="compositionally biased region" description="Low complexity" evidence="6">
    <location>
        <begin position="705"/>
        <end position="715"/>
    </location>
</feature>
<dbReference type="InterPro" id="IPR054713">
    <property type="entry name" value="GMIP/FCHO2-like_FCH"/>
</dbReference>
<dbReference type="EMBL" id="OB660441">
    <property type="protein sequence ID" value="CAD7224792.1"/>
    <property type="molecule type" value="Genomic_DNA"/>
</dbReference>
<keyword evidence="3" id="KW-0863">Zinc-finger</keyword>
<evidence type="ECO:0000256" key="6">
    <source>
        <dbReference type="SAM" id="MobiDB-lite"/>
    </source>
</evidence>
<dbReference type="InterPro" id="IPR051025">
    <property type="entry name" value="RhoGAP"/>
</dbReference>
<dbReference type="Gene3D" id="1.20.1270.60">
    <property type="entry name" value="Arfaptin homology (AH) domain/BAR domain"/>
    <property type="match status" value="1"/>
</dbReference>
<dbReference type="CDD" id="cd20816">
    <property type="entry name" value="C1_GMIP-like"/>
    <property type="match status" value="1"/>
</dbReference>
<dbReference type="Pfam" id="PF22699">
    <property type="entry name" value="GMIP-like_FCH"/>
    <property type="match status" value="1"/>
</dbReference>
<feature type="compositionally biased region" description="Polar residues" evidence="6">
    <location>
        <begin position="742"/>
        <end position="752"/>
    </location>
</feature>
<dbReference type="Pfam" id="PF00130">
    <property type="entry name" value="C1_1"/>
    <property type="match status" value="1"/>
</dbReference>
<dbReference type="InterPro" id="IPR008936">
    <property type="entry name" value="Rho_GTPase_activation_prot"/>
</dbReference>
<dbReference type="GO" id="GO:0051056">
    <property type="term" value="P:regulation of small GTPase mediated signal transduction"/>
    <property type="evidence" value="ECO:0007669"/>
    <property type="project" value="UniProtKB-ARBA"/>
</dbReference>
<keyword evidence="4" id="KW-0862">Zinc</keyword>
<feature type="compositionally biased region" description="Polar residues" evidence="6">
    <location>
        <begin position="472"/>
        <end position="499"/>
    </location>
</feature>
<feature type="compositionally biased region" description="Basic and acidic residues" evidence="6">
    <location>
        <begin position="717"/>
        <end position="728"/>
    </location>
</feature>
<dbReference type="PROSITE" id="PS50238">
    <property type="entry name" value="RHOGAP"/>
    <property type="match status" value="1"/>
</dbReference>
<keyword evidence="1" id="KW-0343">GTPase activation</keyword>
<feature type="compositionally biased region" description="Acidic residues" evidence="6">
    <location>
        <begin position="628"/>
        <end position="639"/>
    </location>
</feature>
<proteinExistence type="predicted"/>
<dbReference type="InterPro" id="IPR002219">
    <property type="entry name" value="PKC_DAG/PE"/>
</dbReference>
<feature type="compositionally biased region" description="Low complexity" evidence="6">
    <location>
        <begin position="518"/>
        <end position="531"/>
    </location>
</feature>
<feature type="region of interest" description="Disordered" evidence="6">
    <location>
        <begin position="602"/>
        <end position="758"/>
    </location>
</feature>
<feature type="compositionally biased region" description="Gly residues" evidence="6">
    <location>
        <begin position="503"/>
        <end position="517"/>
    </location>
</feature>
<feature type="region of interest" description="Disordered" evidence="6">
    <location>
        <begin position="466"/>
        <end position="531"/>
    </location>
</feature>